<evidence type="ECO:0000313" key="10">
    <source>
        <dbReference type="Proteomes" id="UP000004259"/>
    </source>
</evidence>
<dbReference type="OrthoDB" id="9807790at2"/>
<evidence type="ECO:0000256" key="4">
    <source>
        <dbReference type="ARBA" id="ARBA00023125"/>
    </source>
</evidence>
<feature type="region of interest" description="Disordered" evidence="6">
    <location>
        <begin position="270"/>
        <end position="382"/>
    </location>
</feature>
<keyword evidence="10" id="KW-1185">Reference proteome</keyword>
<keyword evidence="7" id="KW-0472">Membrane</keyword>
<dbReference type="CDD" id="cd01127">
    <property type="entry name" value="TrwB_TraG_TraD_VirD4"/>
    <property type="match status" value="1"/>
</dbReference>
<evidence type="ECO:0000256" key="2">
    <source>
        <dbReference type="ARBA" id="ARBA00022741"/>
    </source>
</evidence>
<dbReference type="Gene3D" id="3.30.980.40">
    <property type="match status" value="1"/>
</dbReference>
<feature type="compositionally biased region" description="Basic and acidic residues" evidence="6">
    <location>
        <begin position="234"/>
        <end position="245"/>
    </location>
</feature>
<comment type="similarity">
    <text evidence="1">Belongs to the FtsK/SpoIIIE/SftA family.</text>
</comment>
<feature type="region of interest" description="Disordered" evidence="6">
    <location>
        <begin position="787"/>
        <end position="809"/>
    </location>
</feature>
<accession>E9SG47</accession>
<gene>
    <name evidence="9" type="ORF">CUS_7768</name>
</gene>
<name>E9SG47_RUMAL</name>
<feature type="domain" description="FtsK" evidence="8">
    <location>
        <begin position="523"/>
        <end position="727"/>
    </location>
</feature>
<keyword evidence="4" id="KW-0238">DNA-binding</keyword>
<keyword evidence="3 5" id="KW-0067">ATP-binding</keyword>
<feature type="compositionally biased region" description="Basic and acidic residues" evidence="6">
    <location>
        <begin position="334"/>
        <end position="343"/>
    </location>
</feature>
<dbReference type="InterPro" id="IPR050206">
    <property type="entry name" value="FtsK/SpoIIIE/SftA"/>
</dbReference>
<feature type="compositionally biased region" description="Basic and acidic residues" evidence="6">
    <location>
        <begin position="793"/>
        <end position="803"/>
    </location>
</feature>
<dbReference type="PROSITE" id="PS50901">
    <property type="entry name" value="FTSK"/>
    <property type="match status" value="1"/>
</dbReference>
<dbReference type="GO" id="GO:0005524">
    <property type="term" value="F:ATP binding"/>
    <property type="evidence" value="ECO:0007669"/>
    <property type="project" value="UniProtKB-UniRule"/>
</dbReference>
<dbReference type="InterPro" id="IPR036390">
    <property type="entry name" value="WH_DNA-bd_sf"/>
</dbReference>
<evidence type="ECO:0000313" key="9">
    <source>
        <dbReference type="EMBL" id="EGC01803.1"/>
    </source>
</evidence>
<dbReference type="SUPFAM" id="SSF52540">
    <property type="entry name" value="P-loop containing nucleoside triphosphate hydrolases"/>
    <property type="match status" value="1"/>
</dbReference>
<dbReference type="Pfam" id="PF17854">
    <property type="entry name" value="FtsK_alpha"/>
    <property type="match status" value="1"/>
</dbReference>
<dbReference type="InterPro" id="IPR036388">
    <property type="entry name" value="WH-like_DNA-bd_sf"/>
</dbReference>
<evidence type="ECO:0000256" key="3">
    <source>
        <dbReference type="ARBA" id="ARBA00022840"/>
    </source>
</evidence>
<dbReference type="Pfam" id="PF09397">
    <property type="entry name" value="FtsK_gamma"/>
    <property type="match status" value="1"/>
</dbReference>
<dbReference type="Gene3D" id="3.40.50.300">
    <property type="entry name" value="P-loop containing nucleotide triphosphate hydrolases"/>
    <property type="match status" value="1"/>
</dbReference>
<evidence type="ECO:0000259" key="8">
    <source>
        <dbReference type="PROSITE" id="PS50901"/>
    </source>
</evidence>
<dbReference type="eggNOG" id="COG1674">
    <property type="taxonomic scope" value="Bacteria"/>
</dbReference>
<feature type="transmembrane region" description="Helical" evidence="7">
    <location>
        <begin position="180"/>
        <end position="202"/>
    </location>
</feature>
<keyword evidence="2 5" id="KW-0547">Nucleotide-binding</keyword>
<dbReference type="InterPro" id="IPR041027">
    <property type="entry name" value="FtsK_alpha"/>
</dbReference>
<dbReference type="PANTHER" id="PTHR22683">
    <property type="entry name" value="SPORULATION PROTEIN RELATED"/>
    <property type="match status" value="1"/>
</dbReference>
<proteinExistence type="inferred from homology"/>
<feature type="region of interest" description="Disordered" evidence="6">
    <location>
        <begin position="234"/>
        <end position="254"/>
    </location>
</feature>
<feature type="compositionally biased region" description="Acidic residues" evidence="6">
    <location>
        <begin position="316"/>
        <end position="333"/>
    </location>
</feature>
<evidence type="ECO:0000256" key="5">
    <source>
        <dbReference type="PROSITE-ProRule" id="PRU00289"/>
    </source>
</evidence>
<organism evidence="9 10">
    <name type="scientific">Ruminococcus albus 8</name>
    <dbReference type="NCBI Taxonomy" id="246199"/>
    <lineage>
        <taxon>Bacteria</taxon>
        <taxon>Bacillati</taxon>
        <taxon>Bacillota</taxon>
        <taxon>Clostridia</taxon>
        <taxon>Eubacteriales</taxon>
        <taxon>Oscillospiraceae</taxon>
        <taxon>Ruminococcus</taxon>
    </lineage>
</organism>
<keyword evidence="7" id="KW-0812">Transmembrane</keyword>
<keyword evidence="7" id="KW-1133">Transmembrane helix</keyword>
<dbReference type="InterPro" id="IPR002543">
    <property type="entry name" value="FtsK_dom"/>
</dbReference>
<dbReference type="Gene3D" id="1.10.10.10">
    <property type="entry name" value="Winged helix-like DNA-binding domain superfamily/Winged helix DNA-binding domain"/>
    <property type="match status" value="1"/>
</dbReference>
<evidence type="ECO:0000256" key="6">
    <source>
        <dbReference type="SAM" id="MobiDB-lite"/>
    </source>
</evidence>
<dbReference type="RefSeq" id="WP_002852103.1">
    <property type="nucleotide sequence ID" value="NZ_ADKM02000122.1"/>
</dbReference>
<dbReference type="GO" id="GO:0016020">
    <property type="term" value="C:membrane"/>
    <property type="evidence" value="ECO:0007669"/>
    <property type="project" value="UniProtKB-SubCell"/>
</dbReference>
<dbReference type="Proteomes" id="UP000004259">
    <property type="component" value="Unassembled WGS sequence"/>
</dbReference>
<dbReference type="InterPro" id="IPR027417">
    <property type="entry name" value="P-loop_NTPase"/>
</dbReference>
<feature type="transmembrane region" description="Helical" evidence="7">
    <location>
        <begin position="155"/>
        <end position="173"/>
    </location>
</feature>
<feature type="transmembrane region" description="Helical" evidence="7">
    <location>
        <begin position="114"/>
        <end position="135"/>
    </location>
</feature>
<evidence type="ECO:0000256" key="1">
    <source>
        <dbReference type="ARBA" id="ARBA00006474"/>
    </source>
</evidence>
<feature type="region of interest" description="Disordered" evidence="6">
    <location>
        <begin position="1"/>
        <end position="29"/>
    </location>
</feature>
<comment type="caution">
    <text evidence="9">The sequence shown here is derived from an EMBL/GenBank/DDBJ whole genome shotgun (WGS) entry which is preliminary data.</text>
</comment>
<evidence type="ECO:0000256" key="7">
    <source>
        <dbReference type="SAM" id="Phobius"/>
    </source>
</evidence>
<feature type="compositionally biased region" description="Polar residues" evidence="6">
    <location>
        <begin position="7"/>
        <end position="28"/>
    </location>
</feature>
<feature type="compositionally biased region" description="Acidic residues" evidence="6">
    <location>
        <begin position="358"/>
        <end position="370"/>
    </location>
</feature>
<dbReference type="EMBL" id="ADKM02000122">
    <property type="protein sequence ID" value="EGC01803.1"/>
    <property type="molecule type" value="Genomic_DNA"/>
</dbReference>
<dbReference type="STRING" id="246199.CUS_7768"/>
<feature type="binding site" evidence="5">
    <location>
        <begin position="541"/>
        <end position="548"/>
    </location>
    <ligand>
        <name>ATP</name>
        <dbReference type="ChEBI" id="CHEBI:30616"/>
    </ligand>
</feature>
<dbReference type="GO" id="GO:0003677">
    <property type="term" value="F:DNA binding"/>
    <property type="evidence" value="ECO:0007669"/>
    <property type="project" value="UniProtKB-KW"/>
</dbReference>
<sequence length="888" mass="98576">MAAGATKNKTGSKTPSKSNNTAKTSQPKVSKAAQDALSAAKEREIRRFWSYILFFWGILELLITFIKGDGLWRSFHNFNRGMFGVSVFLFAPIMIYVALMIASNTKKNTVVAKCVEGGMLMLLASGMIQILQVGSVDGGSFFKKLRGLYDDGVELRGGGLASAVLGWPLLAAFKRVGAAIIIFLIAFLFILLLTDLTLPQFFKLMTKPFVVSVEAVHTDRVERIAARQEREERIAAERRENTTEQRKKKTVQEDFCEQLSEQKQRVDFARFLPKNEQTEENAETEEEKDIIDVEVIEPVIDETPRSNKRKKKSENAESEEPADVTEDIDEEKESADADLKKIIEQAVSRKMAARTQESEDESDAAADDAESNGQDTAFEGDEEAAVYVYPPIELLQYPKKKIDKDVIEAEIQEKSQKLVETLEVYGVKTRITGIFRGPSVTRYELQPAAGVKVSKILNLADDIALNLAALSIRIEAPVPGKPCVGIEVPNDVRDPVSLRELIDSDEYRKAKGKLTFAVGKDIEGKIVIGNIAKMPHLLVAGTTGSGKSVFTNSIILSVLYHAAPDEVKLILIDPKMVEFKPYNSIPHLLIPVVTDPLKAAGALGWAVNEMNKRYKQFEANNVKNLEEFNDMLAKEQAKPVDMQDPVYTKMKPLPQILIVIDEFADLMMVAGSEVEDSVIRLGQLARAAGIHMIIATQSPRKDVITGLIKSNIPSRVSLSVSSNIDSRVIMDQGGAEKLLGYGDMLYKPVGVKTPIRIQSGYADTKEIVEIVKFLKSEHTAEYSESVMAEVEENMPKPKEDKKNSGNSEMEDVVVNPDDDLIDQAITVIVRTGNASTSYLQRKLKLGFSRASRIMDQIEEMGIIGPQDGAKPRKINLTEAEWLEMRARR</sequence>
<dbReference type="AlphaFoldDB" id="E9SG47"/>
<dbReference type="Pfam" id="PF01580">
    <property type="entry name" value="FtsK_SpoIIIE"/>
    <property type="match status" value="1"/>
</dbReference>
<feature type="transmembrane region" description="Helical" evidence="7">
    <location>
        <begin position="81"/>
        <end position="102"/>
    </location>
</feature>
<protein>
    <submittedName>
        <fullName evidence="9">Putative stage III sporulation protein E</fullName>
    </submittedName>
</protein>
<feature type="compositionally biased region" description="Acidic residues" evidence="6">
    <location>
        <begin position="278"/>
        <end position="295"/>
    </location>
</feature>
<dbReference type="PANTHER" id="PTHR22683:SF41">
    <property type="entry name" value="DNA TRANSLOCASE FTSK"/>
    <property type="match status" value="1"/>
</dbReference>
<dbReference type="InterPro" id="IPR018541">
    <property type="entry name" value="Ftsk_gamma"/>
</dbReference>
<feature type="transmembrane region" description="Helical" evidence="7">
    <location>
        <begin position="48"/>
        <end position="66"/>
    </location>
</feature>
<dbReference type="SMART" id="SM00843">
    <property type="entry name" value="Ftsk_gamma"/>
    <property type="match status" value="1"/>
</dbReference>
<reference evidence="9 10" key="1">
    <citation type="submission" date="2011-02" db="EMBL/GenBank/DDBJ databases">
        <authorList>
            <person name="Nelson K.E."/>
            <person name="Sutton G."/>
            <person name="Torralba M."/>
            <person name="Durkin S."/>
            <person name="Harkins D."/>
            <person name="Montgomery R."/>
            <person name="Ziemer C."/>
            <person name="Klaassens E."/>
            <person name="Ocuiv P."/>
            <person name="Morrison M."/>
        </authorList>
    </citation>
    <scope>NUCLEOTIDE SEQUENCE [LARGE SCALE GENOMIC DNA]</scope>
    <source>
        <strain evidence="9 10">8</strain>
    </source>
</reference>
<dbReference type="SUPFAM" id="SSF46785">
    <property type="entry name" value="Winged helix' DNA-binding domain"/>
    <property type="match status" value="1"/>
</dbReference>